<evidence type="ECO:0000313" key="1">
    <source>
        <dbReference type="EMBL" id="OSY35790.1"/>
    </source>
</evidence>
<dbReference type="Proteomes" id="UP000194225">
    <property type="component" value="Unassembled WGS sequence"/>
</dbReference>
<dbReference type="GeneID" id="90928887"/>
<dbReference type="SUPFAM" id="SSF48452">
    <property type="entry name" value="TPR-like"/>
    <property type="match status" value="1"/>
</dbReference>
<comment type="caution">
    <text evidence="1">The sequence shown here is derived from an EMBL/GenBank/DDBJ whole genome shotgun (WGS) entry which is preliminary data.</text>
</comment>
<dbReference type="RefSeq" id="WP_244329451.1">
    <property type="nucleotide sequence ID" value="NZ_BAABSS010000004.1"/>
</dbReference>
<sequence>MTRSRRATIVKEAAQIRMHCQRQGRSTERTVTAIRNALPEVTALEAWRLALGWSRADTVAQISDLYRADGLIPPGPSQSMLCRWEHDPHEWPGQEYAAMLCRAYGARPVQLGLSRAGGDPFDGLGLGAKIRYGHADVEACEAPARERVVAMTTSAGLPAVRESLHLALLADPAGSSAVVELAEAAVEHYALNYSKHPPHTLFAEVRTARNLLTGTLITHSVEEAVAAEMRRSIGWLCALLGNLAFHLDDASGARAHLATAGTYGTRTGDVRLTAWACGAQSMVARAAGQYARALTHAEQGLAHAPAGLARAQLHAWAQLPALAGQGRADEADAALAAATRELEADAVGAAPGRFGFDAAEYALHVAEAHLGLGRHEQATTRAEASVNHAAVGTPGWAAGTLVLAQAEAGLRPADAAQRALDVLERVPAAKLRSTSRTRLVRLDAALAHTPAAGAEDLHERVRSLPPIIDEHEDAASA</sequence>
<reference evidence="1 2" key="1">
    <citation type="submission" date="2016-09" db="EMBL/GenBank/DDBJ databases">
        <title>Streptomyces platensis DSM40041, a candidate organism with high potential of specific P450 cytochromes.</title>
        <authorList>
            <person name="Grumaz C."/>
            <person name="Vainshtein Y."/>
            <person name="Kirstahler P."/>
            <person name="Sohn K."/>
        </authorList>
    </citation>
    <scope>NUCLEOTIDE SEQUENCE [LARGE SCALE GENOMIC DNA]</scope>
    <source>
        <strain evidence="1 2">DSM 40041</strain>
    </source>
</reference>
<gene>
    <name evidence="1" type="ORF">BG653_07050</name>
</gene>
<dbReference type="EMBL" id="MIGA01000087">
    <property type="protein sequence ID" value="OSY35790.1"/>
    <property type="molecule type" value="Genomic_DNA"/>
</dbReference>
<name>A0ABX3XL86_STRPT</name>
<evidence type="ECO:0000313" key="2">
    <source>
        <dbReference type="Proteomes" id="UP000194225"/>
    </source>
</evidence>
<protein>
    <recommendedName>
        <fullName evidence="3">Twin-arginine translocation pathway signal</fullName>
    </recommendedName>
</protein>
<dbReference type="InterPro" id="IPR011990">
    <property type="entry name" value="TPR-like_helical_dom_sf"/>
</dbReference>
<organism evidence="1 2">
    <name type="scientific">Streptomyces platensis</name>
    <dbReference type="NCBI Taxonomy" id="58346"/>
    <lineage>
        <taxon>Bacteria</taxon>
        <taxon>Bacillati</taxon>
        <taxon>Actinomycetota</taxon>
        <taxon>Actinomycetes</taxon>
        <taxon>Kitasatosporales</taxon>
        <taxon>Streptomycetaceae</taxon>
        <taxon>Streptomyces</taxon>
    </lineage>
</organism>
<proteinExistence type="predicted"/>
<keyword evidence="2" id="KW-1185">Reference proteome</keyword>
<accession>A0ABX3XL86</accession>
<evidence type="ECO:0008006" key="3">
    <source>
        <dbReference type="Google" id="ProtNLM"/>
    </source>
</evidence>